<evidence type="ECO:0000256" key="4">
    <source>
        <dbReference type="ARBA" id="ARBA00022679"/>
    </source>
</evidence>
<dbReference type="EMBL" id="BAAAPO010000016">
    <property type="protein sequence ID" value="GAA1786725.1"/>
    <property type="molecule type" value="Genomic_DNA"/>
</dbReference>
<dbReference type="InterPro" id="IPR036968">
    <property type="entry name" value="Enolpyruvate_Tfrase_sf"/>
</dbReference>
<comment type="similarity">
    <text evidence="2 7">Belongs to the EPSP synthase family.</text>
</comment>
<dbReference type="NCBIfam" id="TIGR01356">
    <property type="entry name" value="aroA"/>
    <property type="match status" value="1"/>
</dbReference>
<evidence type="ECO:0000256" key="2">
    <source>
        <dbReference type="ARBA" id="ARBA00009948"/>
    </source>
</evidence>
<evidence type="ECO:0000259" key="8">
    <source>
        <dbReference type="Pfam" id="PF00275"/>
    </source>
</evidence>
<keyword evidence="10" id="KW-1185">Reference proteome</keyword>
<dbReference type="PIRSF" id="PIRSF000505">
    <property type="entry name" value="EPSPS"/>
    <property type="match status" value="1"/>
</dbReference>
<feature type="binding site" evidence="7">
    <location>
        <position position="181"/>
    </location>
    <ligand>
        <name>phosphoenolpyruvate</name>
        <dbReference type="ChEBI" id="CHEBI:58702"/>
    </ligand>
</feature>
<feature type="binding site" evidence="7">
    <location>
        <position position="396"/>
    </location>
    <ligand>
        <name>phosphoenolpyruvate</name>
        <dbReference type="ChEBI" id="CHEBI:58702"/>
    </ligand>
</feature>
<name>A0ABN2LFW3_9MICO</name>
<feature type="binding site" evidence="7">
    <location>
        <position position="208"/>
    </location>
    <ligand>
        <name>3-phosphoshikimate</name>
        <dbReference type="ChEBI" id="CHEBI:145989"/>
    </ligand>
</feature>
<reference evidence="9 10" key="1">
    <citation type="journal article" date="2019" name="Int. J. Syst. Evol. Microbiol.">
        <title>The Global Catalogue of Microorganisms (GCM) 10K type strain sequencing project: providing services to taxonomists for standard genome sequencing and annotation.</title>
        <authorList>
            <consortium name="The Broad Institute Genomics Platform"/>
            <consortium name="The Broad Institute Genome Sequencing Center for Infectious Disease"/>
            <person name="Wu L."/>
            <person name="Ma J."/>
        </authorList>
    </citation>
    <scope>NUCLEOTIDE SEQUENCE [LARGE SCALE GENOMIC DNA]</scope>
    <source>
        <strain evidence="9 10">JCM 15592</strain>
    </source>
</reference>
<dbReference type="HAMAP" id="MF_00210">
    <property type="entry name" value="EPSP_synth"/>
    <property type="match status" value="1"/>
</dbReference>
<feature type="binding site" evidence="7">
    <location>
        <position position="34"/>
    </location>
    <ligand>
        <name>phosphoenolpyruvate</name>
        <dbReference type="ChEBI" id="CHEBI:58702"/>
    </ligand>
</feature>
<gene>
    <name evidence="7 9" type="primary">aroA</name>
    <name evidence="9" type="ORF">GCM10009811_09700</name>
</gene>
<feature type="binding site" evidence="7">
    <location>
        <position position="35"/>
    </location>
    <ligand>
        <name>3-phosphoshikimate</name>
        <dbReference type="ChEBI" id="CHEBI:145989"/>
    </ligand>
</feature>
<protein>
    <recommendedName>
        <fullName evidence="7">3-phosphoshikimate 1-carboxyvinyltransferase</fullName>
        <ecNumber evidence="7">2.5.1.19</ecNumber>
    </recommendedName>
    <alternativeName>
        <fullName evidence="7">5-enolpyruvylshikimate-3-phosphate synthase</fullName>
        <shortName evidence="7">EPSP synthase</shortName>
        <shortName evidence="7">EPSPS</shortName>
    </alternativeName>
</protein>
<dbReference type="PROSITE" id="PS00885">
    <property type="entry name" value="EPSP_SYNTHASE_2"/>
    <property type="match status" value="1"/>
</dbReference>
<dbReference type="PANTHER" id="PTHR21090">
    <property type="entry name" value="AROM/DEHYDROQUINATE SYNTHASE"/>
    <property type="match status" value="1"/>
</dbReference>
<comment type="subunit">
    <text evidence="7">Monomer.</text>
</comment>
<dbReference type="EC" id="2.5.1.19" evidence="7"/>
<feature type="binding site" evidence="7">
    <location>
        <position position="180"/>
    </location>
    <ligand>
        <name>3-phosphoshikimate</name>
        <dbReference type="ChEBI" id="CHEBI:145989"/>
    </ligand>
</feature>
<organism evidence="9 10">
    <name type="scientific">Nostocoides veronense</name>
    <dbReference type="NCBI Taxonomy" id="330836"/>
    <lineage>
        <taxon>Bacteria</taxon>
        <taxon>Bacillati</taxon>
        <taxon>Actinomycetota</taxon>
        <taxon>Actinomycetes</taxon>
        <taxon>Micrococcales</taxon>
        <taxon>Intrasporangiaceae</taxon>
        <taxon>Nostocoides</taxon>
    </lineage>
</organism>
<comment type="function">
    <text evidence="7">Catalyzes the transfer of the enolpyruvyl moiety of phosphoenolpyruvate (PEP) to the 5-hydroxyl of shikimate-3-phosphate (S3P) to produce enolpyruvyl shikimate-3-phosphate and inorganic phosphate.</text>
</comment>
<evidence type="ECO:0000256" key="3">
    <source>
        <dbReference type="ARBA" id="ARBA00022605"/>
    </source>
</evidence>
<evidence type="ECO:0000256" key="7">
    <source>
        <dbReference type="HAMAP-Rule" id="MF_00210"/>
    </source>
</evidence>
<comment type="catalytic activity">
    <reaction evidence="6">
        <text>3-phosphoshikimate + phosphoenolpyruvate = 5-O-(1-carboxyvinyl)-3-phosphoshikimate + phosphate</text>
        <dbReference type="Rhea" id="RHEA:21256"/>
        <dbReference type="ChEBI" id="CHEBI:43474"/>
        <dbReference type="ChEBI" id="CHEBI:57701"/>
        <dbReference type="ChEBI" id="CHEBI:58702"/>
        <dbReference type="ChEBI" id="CHEBI:145989"/>
        <dbReference type="EC" id="2.5.1.19"/>
    </reaction>
    <physiologicalReaction direction="left-to-right" evidence="6">
        <dbReference type="Rhea" id="RHEA:21257"/>
    </physiologicalReaction>
</comment>
<proteinExistence type="inferred from homology"/>
<dbReference type="RefSeq" id="WP_344082066.1">
    <property type="nucleotide sequence ID" value="NZ_BAAAPO010000016.1"/>
</dbReference>
<sequence>MPSADPSPPGPDGLWAAPLATGPVQAVVTLPGSKSLTNRYLVLSAHAQESSRLRSPLRSRDTLLMAQALRELGCEVGGAPDQPADWIVTPHTLRGGGTVDCGLAGNVMRFVPPVAALAAGPVAFIGDAHAAARPMSVILEALRALGVEIHDEGRGSLPFTVRGRGAVRGGAVTLDASASSQFVSGLLLSGPRFEHGLTVHHDGKSVPSLPHIEMTMETLRDAGAMVDDTTPHTWHVEPSEINSLDVVVEPDLSNAAQFLAAALVTGGRVRIPGWPQYTTQGGDALRDILDRMGADIVLDRDGLTITGGGGGIHGLDIDLHDSSELTPVIAALCALAERPSVIRGVAHIRGHETDRLAALATELNALGGDVRETEDGLRIRPRPLHGGTFHTYADHRMVMAAALLGLVVPGIHVENVATVAKTLPTFVDLWDGMLGQSQAPA</sequence>
<keyword evidence="7" id="KW-0963">Cytoplasm</keyword>
<dbReference type="InterPro" id="IPR006264">
    <property type="entry name" value="EPSP_synthase"/>
</dbReference>
<feature type="domain" description="Enolpyruvate transferase" evidence="8">
    <location>
        <begin position="22"/>
        <end position="428"/>
    </location>
</feature>
<dbReference type="InterPro" id="IPR001986">
    <property type="entry name" value="Enolpyruvate_Tfrase_dom"/>
</dbReference>
<evidence type="ECO:0000256" key="5">
    <source>
        <dbReference type="ARBA" id="ARBA00023141"/>
    </source>
</evidence>
<keyword evidence="5 7" id="KW-0057">Aromatic amino acid biosynthesis</keyword>
<feature type="binding site" evidence="7">
    <location>
        <position position="421"/>
    </location>
    <ligand>
        <name>phosphoenolpyruvate</name>
        <dbReference type="ChEBI" id="CHEBI:58702"/>
    </ligand>
</feature>
<evidence type="ECO:0000313" key="10">
    <source>
        <dbReference type="Proteomes" id="UP001499938"/>
    </source>
</evidence>
<evidence type="ECO:0000313" key="9">
    <source>
        <dbReference type="EMBL" id="GAA1786725.1"/>
    </source>
</evidence>
<evidence type="ECO:0000256" key="1">
    <source>
        <dbReference type="ARBA" id="ARBA00004811"/>
    </source>
</evidence>
<dbReference type="InterPro" id="IPR013792">
    <property type="entry name" value="RNA3'P_cycl/enolpyr_Trfase_a/b"/>
</dbReference>
<feature type="binding site" evidence="7">
    <location>
        <position position="179"/>
    </location>
    <ligand>
        <name>3-phosphoshikimate</name>
        <dbReference type="ChEBI" id="CHEBI:145989"/>
    </ligand>
</feature>
<comment type="subcellular location">
    <subcellularLocation>
        <location evidence="7">Cytoplasm</location>
    </subcellularLocation>
</comment>
<dbReference type="Gene3D" id="3.65.10.10">
    <property type="entry name" value="Enolpyruvate transferase domain"/>
    <property type="match status" value="2"/>
</dbReference>
<feature type="binding site" evidence="7">
    <location>
        <position position="324"/>
    </location>
    <ligand>
        <name>3-phosphoshikimate</name>
        <dbReference type="ChEBI" id="CHEBI:145989"/>
    </ligand>
</feature>
<evidence type="ECO:0000256" key="6">
    <source>
        <dbReference type="ARBA" id="ARBA00044633"/>
    </source>
</evidence>
<accession>A0ABN2LFW3</accession>
<dbReference type="Proteomes" id="UP001499938">
    <property type="component" value="Unassembled WGS sequence"/>
</dbReference>
<comment type="caution">
    <text evidence="9">The sequence shown here is derived from an EMBL/GenBank/DDBJ whole genome shotgun (WGS) entry which is preliminary data.</text>
</comment>
<dbReference type="InterPro" id="IPR023193">
    <property type="entry name" value="EPSP_synthase_CS"/>
</dbReference>
<feature type="binding site" evidence="7">
    <location>
        <position position="351"/>
    </location>
    <ligand>
        <name>3-phosphoshikimate</name>
        <dbReference type="ChEBI" id="CHEBI:145989"/>
    </ligand>
</feature>
<dbReference type="CDD" id="cd01556">
    <property type="entry name" value="EPSP_synthase"/>
    <property type="match status" value="1"/>
</dbReference>
<keyword evidence="4 7" id="KW-0808">Transferase</keyword>
<feature type="binding site" evidence="7">
    <location>
        <position position="39"/>
    </location>
    <ligand>
        <name>3-phosphoshikimate</name>
        <dbReference type="ChEBI" id="CHEBI:145989"/>
    </ligand>
</feature>
<feature type="binding site" evidence="7">
    <location>
        <position position="34"/>
    </location>
    <ligand>
        <name>3-phosphoshikimate</name>
        <dbReference type="ChEBI" id="CHEBI:145989"/>
    </ligand>
</feature>
<feature type="binding site" evidence="7">
    <location>
        <position position="181"/>
    </location>
    <ligand>
        <name>3-phosphoshikimate</name>
        <dbReference type="ChEBI" id="CHEBI:145989"/>
    </ligand>
</feature>
<comment type="caution">
    <text evidence="7">Lacks conserved residue(s) required for the propagation of feature annotation.</text>
</comment>
<feature type="binding site" evidence="7">
    <location>
        <position position="133"/>
    </location>
    <ligand>
        <name>phosphoenolpyruvate</name>
        <dbReference type="ChEBI" id="CHEBI:58702"/>
    </ligand>
</feature>
<feature type="active site" description="Proton acceptor" evidence="7">
    <location>
        <position position="324"/>
    </location>
</feature>
<feature type="binding site" evidence="7">
    <location>
        <position position="355"/>
    </location>
    <ligand>
        <name>phosphoenolpyruvate</name>
        <dbReference type="ChEBI" id="CHEBI:58702"/>
    </ligand>
</feature>
<keyword evidence="3 7" id="KW-0028">Amino-acid biosynthesis</keyword>
<dbReference type="PANTHER" id="PTHR21090:SF5">
    <property type="entry name" value="PENTAFUNCTIONAL AROM POLYPEPTIDE"/>
    <property type="match status" value="1"/>
</dbReference>
<dbReference type="SUPFAM" id="SSF55205">
    <property type="entry name" value="EPT/RTPC-like"/>
    <property type="match status" value="1"/>
</dbReference>
<feature type="binding site" evidence="7">
    <location>
        <position position="105"/>
    </location>
    <ligand>
        <name>phosphoenolpyruvate</name>
        <dbReference type="ChEBI" id="CHEBI:58702"/>
    </ligand>
</feature>
<dbReference type="Pfam" id="PF00275">
    <property type="entry name" value="EPSP_synthase"/>
    <property type="match status" value="1"/>
</dbReference>
<comment type="pathway">
    <text evidence="1 7">Metabolic intermediate biosynthesis; chorismate biosynthesis; chorismate from D-erythrose 4-phosphate and phosphoenolpyruvate: step 6/7.</text>
</comment>